<proteinExistence type="inferred from homology"/>
<dbReference type="Proteomes" id="UP000291793">
    <property type="component" value="Unassembled WGS sequence"/>
</dbReference>
<comment type="similarity">
    <text evidence="1">Belongs to the thioesterase family.</text>
</comment>
<comment type="caution">
    <text evidence="3">The sequence shown here is derived from an EMBL/GenBank/DDBJ whole genome shotgun (WGS) entry which is preliminary data.</text>
</comment>
<evidence type="ECO:0000313" key="4">
    <source>
        <dbReference type="Proteomes" id="UP000291793"/>
    </source>
</evidence>
<dbReference type="OrthoDB" id="8480037at2"/>
<accession>A0A4R0HDS3</accession>
<feature type="domain" description="Thioesterase" evidence="2">
    <location>
        <begin position="32"/>
        <end position="256"/>
    </location>
</feature>
<dbReference type="PANTHER" id="PTHR11487">
    <property type="entry name" value="THIOESTERASE"/>
    <property type="match status" value="1"/>
</dbReference>
<reference evidence="3 4" key="1">
    <citation type="submission" date="2019-02" db="EMBL/GenBank/DDBJ databases">
        <title>The draft genome of Kosakonia quasisacchari strain WCHKQ120001.</title>
        <authorList>
            <person name="Wang C."/>
            <person name="Feng Y."/>
            <person name="Zong Z."/>
        </authorList>
    </citation>
    <scope>NUCLEOTIDE SEQUENCE [LARGE SCALE GENOMIC DNA]</scope>
    <source>
        <strain evidence="3 4">WCHKQ120001</strain>
    </source>
</reference>
<dbReference type="InterPro" id="IPR012223">
    <property type="entry name" value="TEII"/>
</dbReference>
<name>A0A4R0HDS3_9ENTR</name>
<dbReference type="InterPro" id="IPR029058">
    <property type="entry name" value="AB_hydrolase_fold"/>
</dbReference>
<dbReference type="EMBL" id="SJOP01000008">
    <property type="protein sequence ID" value="TCC09267.1"/>
    <property type="molecule type" value="Genomic_DNA"/>
</dbReference>
<dbReference type="PANTHER" id="PTHR11487:SF0">
    <property type="entry name" value="S-ACYL FATTY ACID SYNTHASE THIOESTERASE, MEDIUM CHAIN"/>
    <property type="match status" value="1"/>
</dbReference>
<keyword evidence="4" id="KW-1185">Reference proteome</keyword>
<evidence type="ECO:0000256" key="1">
    <source>
        <dbReference type="ARBA" id="ARBA00007169"/>
    </source>
</evidence>
<evidence type="ECO:0000259" key="2">
    <source>
        <dbReference type="Pfam" id="PF00975"/>
    </source>
</evidence>
<protein>
    <submittedName>
        <fullName evidence="3">Thioesterase</fullName>
    </submittedName>
</protein>
<sequence length="262" mass="29189">MAMLMKNEEISIQDVPSSDELNSTNSECFYVLYCIHHAGGAASAFRPWQSIVNSRLRLSLIQFPGREDRINDTMFAHLDEMVTVIAQSIIADCPPRFAIFGHSMGALAAYLIGKQLLSSGIQPQRLIVSCCRPPNIKPLPYTPALEDDRALLREIGKIYGGIPDEIFHYPEMVQHSAKVLRADINLLNSYTPPVPPYSDLAIPINVFYGKQDNSIDFNELTGWRLHTSASCTFQAFNGGHFYFHDNANPIADALTAICLNKD</sequence>
<dbReference type="SUPFAM" id="SSF53474">
    <property type="entry name" value="alpha/beta-Hydrolases"/>
    <property type="match status" value="1"/>
</dbReference>
<organism evidence="3 4">
    <name type="scientific">Kosakonia quasisacchari</name>
    <dbReference type="NCBI Taxonomy" id="2529380"/>
    <lineage>
        <taxon>Bacteria</taxon>
        <taxon>Pseudomonadati</taxon>
        <taxon>Pseudomonadota</taxon>
        <taxon>Gammaproteobacteria</taxon>
        <taxon>Enterobacterales</taxon>
        <taxon>Enterobacteriaceae</taxon>
        <taxon>Kosakonia</taxon>
    </lineage>
</organism>
<dbReference type="Pfam" id="PF00975">
    <property type="entry name" value="Thioesterase"/>
    <property type="match status" value="1"/>
</dbReference>
<dbReference type="GO" id="GO:0008610">
    <property type="term" value="P:lipid biosynthetic process"/>
    <property type="evidence" value="ECO:0007669"/>
    <property type="project" value="TreeGrafter"/>
</dbReference>
<gene>
    <name evidence="3" type="ORF">E0L21_10660</name>
</gene>
<dbReference type="InterPro" id="IPR001031">
    <property type="entry name" value="Thioesterase"/>
</dbReference>
<evidence type="ECO:0000313" key="3">
    <source>
        <dbReference type="EMBL" id="TCC09267.1"/>
    </source>
</evidence>
<dbReference type="Gene3D" id="3.40.50.1820">
    <property type="entry name" value="alpha/beta hydrolase"/>
    <property type="match status" value="1"/>
</dbReference>
<dbReference type="AlphaFoldDB" id="A0A4R0HDS3"/>